<dbReference type="AlphaFoldDB" id="A0AAV4MBW5"/>
<proteinExistence type="predicted"/>
<dbReference type="EMBL" id="BPLQ01000276">
    <property type="protein sequence ID" value="GIX69499.1"/>
    <property type="molecule type" value="Genomic_DNA"/>
</dbReference>
<keyword evidence="2" id="KW-1185">Reference proteome</keyword>
<name>A0AAV4MBW5_9ARAC</name>
<accession>A0AAV4MBW5</accession>
<evidence type="ECO:0000313" key="2">
    <source>
        <dbReference type="Proteomes" id="UP001054837"/>
    </source>
</evidence>
<organism evidence="1 2">
    <name type="scientific">Caerostris darwini</name>
    <dbReference type="NCBI Taxonomy" id="1538125"/>
    <lineage>
        <taxon>Eukaryota</taxon>
        <taxon>Metazoa</taxon>
        <taxon>Ecdysozoa</taxon>
        <taxon>Arthropoda</taxon>
        <taxon>Chelicerata</taxon>
        <taxon>Arachnida</taxon>
        <taxon>Araneae</taxon>
        <taxon>Araneomorphae</taxon>
        <taxon>Entelegynae</taxon>
        <taxon>Araneoidea</taxon>
        <taxon>Araneidae</taxon>
        <taxon>Caerostris</taxon>
    </lineage>
</organism>
<dbReference type="Proteomes" id="UP001054837">
    <property type="component" value="Unassembled WGS sequence"/>
</dbReference>
<evidence type="ECO:0000313" key="1">
    <source>
        <dbReference type="EMBL" id="GIX69499.1"/>
    </source>
</evidence>
<comment type="caution">
    <text evidence="1">The sequence shown here is derived from an EMBL/GenBank/DDBJ whole genome shotgun (WGS) entry which is preliminary data.</text>
</comment>
<gene>
    <name evidence="1" type="ORF">CDAR_488041</name>
</gene>
<protein>
    <submittedName>
        <fullName evidence="1">Uncharacterized protein</fullName>
    </submittedName>
</protein>
<reference evidence="1 2" key="1">
    <citation type="submission" date="2021-06" db="EMBL/GenBank/DDBJ databases">
        <title>Caerostris darwini draft genome.</title>
        <authorList>
            <person name="Kono N."/>
            <person name="Arakawa K."/>
        </authorList>
    </citation>
    <scope>NUCLEOTIDE SEQUENCE [LARGE SCALE GENOMIC DNA]</scope>
</reference>
<sequence length="121" mass="13654">MPSETFLLMKVFTGGFAEQIASLLLRPGIRNQIVFHRSAGQMLRRQVFGSQRQLKQGRLSGRSLLSRVCLRDGYSLIHLGKGCASVSVINSDLSIKGRRNRNRNGSQNGYFHRVLIRTLPR</sequence>